<keyword evidence="1" id="KW-0472">Membrane</keyword>
<comment type="caution">
    <text evidence="2">The sequence shown here is derived from an EMBL/GenBank/DDBJ whole genome shotgun (WGS) entry which is preliminary data.</text>
</comment>
<reference evidence="2" key="2">
    <citation type="journal article" date="2014" name="ISME J.">
        <title>Microbial stratification in low pH oxic and suboxic macroscopic growths along an acid mine drainage.</title>
        <authorList>
            <person name="Mendez-Garcia C."/>
            <person name="Mesa V."/>
            <person name="Sprenger R.R."/>
            <person name="Richter M."/>
            <person name="Diez M.S."/>
            <person name="Solano J."/>
            <person name="Bargiela R."/>
            <person name="Golyshina O.V."/>
            <person name="Manteca A."/>
            <person name="Ramos J.L."/>
            <person name="Gallego J.R."/>
            <person name="Llorente I."/>
            <person name="Martins Dos Santos V.A."/>
            <person name="Jensen O.N."/>
            <person name="Pelaez A.I."/>
            <person name="Sanchez J."/>
            <person name="Ferrer M."/>
        </authorList>
    </citation>
    <scope>NUCLEOTIDE SEQUENCE</scope>
</reference>
<evidence type="ECO:0000256" key="1">
    <source>
        <dbReference type="SAM" id="Phobius"/>
    </source>
</evidence>
<organism evidence="2">
    <name type="scientific">mine drainage metagenome</name>
    <dbReference type="NCBI Taxonomy" id="410659"/>
    <lineage>
        <taxon>unclassified sequences</taxon>
        <taxon>metagenomes</taxon>
        <taxon>ecological metagenomes</taxon>
    </lineage>
</organism>
<protein>
    <submittedName>
        <fullName evidence="2">Uncharacterized protein</fullName>
    </submittedName>
</protein>
<dbReference type="EMBL" id="AUZZ01001597">
    <property type="protein sequence ID" value="EQD63859.1"/>
    <property type="molecule type" value="Genomic_DNA"/>
</dbReference>
<feature type="transmembrane region" description="Helical" evidence="1">
    <location>
        <begin position="135"/>
        <end position="160"/>
    </location>
</feature>
<accession>T1CD98</accession>
<keyword evidence="1" id="KW-0812">Transmembrane</keyword>
<reference evidence="2" key="1">
    <citation type="submission" date="2013-08" db="EMBL/GenBank/DDBJ databases">
        <authorList>
            <person name="Mendez C."/>
            <person name="Richter M."/>
            <person name="Ferrer M."/>
            <person name="Sanchez J."/>
        </authorList>
    </citation>
    <scope>NUCLEOTIDE SEQUENCE</scope>
</reference>
<feature type="transmembrane region" description="Helical" evidence="1">
    <location>
        <begin position="62"/>
        <end position="80"/>
    </location>
</feature>
<name>T1CD98_9ZZZZ</name>
<feature type="transmembrane region" description="Helical" evidence="1">
    <location>
        <begin position="21"/>
        <end position="42"/>
    </location>
</feature>
<gene>
    <name evidence="2" type="ORF">B2A_02326</name>
</gene>
<feature type="transmembrane region" description="Helical" evidence="1">
    <location>
        <begin position="101"/>
        <end position="123"/>
    </location>
</feature>
<proteinExistence type="predicted"/>
<sequence>MLFSMTRTAAQKKDGITLSKPLAFWFGFLVLGVIILLVVVPLLPDIGLVSISPALSNIAKGILYLPGSIIFPLIVALWIGERVGIAEDRMHSAVTIGLLNTVYTAMIYIIGIFMVFLVLYYSKNVLPLGMNTHDFLLYLVAIPVTILIVLVPSFSAMSAARHIK</sequence>
<evidence type="ECO:0000313" key="2">
    <source>
        <dbReference type="EMBL" id="EQD63859.1"/>
    </source>
</evidence>
<keyword evidence="1" id="KW-1133">Transmembrane helix</keyword>
<dbReference type="AlphaFoldDB" id="T1CD98"/>